<protein>
    <submittedName>
        <fullName evidence="1">Uncharacterized protein</fullName>
    </submittedName>
</protein>
<sequence>MVLSLVSDAIFNALVMGMPFSRSRANVCEKVARILFLFRFLNTGKFKAKISRILFPILVFLRNKDPKIKVIAPPTAMAVVLSLINLAASNTILVNSGRSPNAENIVSSLGRRK</sequence>
<dbReference type="Proteomes" id="UP000075578">
    <property type="component" value="Unassembled WGS sequence"/>
</dbReference>
<dbReference type="EMBL" id="LNGD01000218">
    <property type="protein sequence ID" value="KYC46389.1"/>
    <property type="molecule type" value="Genomic_DNA"/>
</dbReference>
<dbReference type="AlphaFoldDB" id="A0A150IN01"/>
<evidence type="ECO:0000313" key="1">
    <source>
        <dbReference type="EMBL" id="KYC46389.1"/>
    </source>
</evidence>
<accession>A0A150IN01</accession>
<organism evidence="1 2">
    <name type="scientific">Candidatus Methanofastidiosum methylothiophilum</name>
    <dbReference type="NCBI Taxonomy" id="1705564"/>
    <lineage>
        <taxon>Archaea</taxon>
        <taxon>Methanobacteriati</taxon>
        <taxon>Methanobacteriota</taxon>
        <taxon>Stenosarchaea group</taxon>
        <taxon>Candidatus Methanofastidiosia</taxon>
        <taxon>Candidatus Methanofastidiosales</taxon>
        <taxon>Candidatus Methanofastidiosaceae</taxon>
        <taxon>Candidatus Methanofastidiosum</taxon>
    </lineage>
</organism>
<comment type="caution">
    <text evidence="1">The sequence shown here is derived from an EMBL/GenBank/DDBJ whole genome shotgun (WGS) entry which is preliminary data.</text>
</comment>
<reference evidence="1 2" key="1">
    <citation type="journal article" date="2016" name="ISME J.">
        <title>Chasing the elusive Euryarchaeota class WSA2: genomes reveal a uniquely fastidious methyl-reducing methanogen.</title>
        <authorList>
            <person name="Nobu M.K."/>
            <person name="Narihiro T."/>
            <person name="Kuroda K."/>
            <person name="Mei R."/>
            <person name="Liu W.T."/>
        </authorList>
    </citation>
    <scope>NUCLEOTIDE SEQUENCE [LARGE SCALE GENOMIC DNA]</scope>
    <source>
        <strain evidence="1">U1lsi0528_Bin089</strain>
    </source>
</reference>
<gene>
    <name evidence="1" type="ORF">AMQ74_01851</name>
</gene>
<name>A0A150IN01_9EURY</name>
<evidence type="ECO:0000313" key="2">
    <source>
        <dbReference type="Proteomes" id="UP000075578"/>
    </source>
</evidence>
<proteinExistence type="predicted"/>